<dbReference type="InterPro" id="IPR013087">
    <property type="entry name" value="Znf_C2H2_type"/>
</dbReference>
<dbReference type="AlphaFoldDB" id="A0AAD7JL97"/>
<feature type="compositionally biased region" description="Low complexity" evidence="1">
    <location>
        <begin position="143"/>
        <end position="163"/>
    </location>
</feature>
<proteinExistence type="predicted"/>
<evidence type="ECO:0000313" key="3">
    <source>
        <dbReference type="EMBL" id="KAJ7767268.1"/>
    </source>
</evidence>
<evidence type="ECO:0000313" key="4">
    <source>
        <dbReference type="Proteomes" id="UP001215598"/>
    </source>
</evidence>
<comment type="caution">
    <text evidence="3">The sequence shown here is derived from an EMBL/GenBank/DDBJ whole genome shotgun (WGS) entry which is preliminary data.</text>
</comment>
<feature type="domain" description="C2H2-type" evidence="2">
    <location>
        <begin position="30"/>
        <end position="51"/>
    </location>
</feature>
<gene>
    <name evidence="3" type="ORF">B0H16DRAFT_1789355</name>
</gene>
<evidence type="ECO:0000259" key="2">
    <source>
        <dbReference type="PROSITE" id="PS00028"/>
    </source>
</evidence>
<reference evidence="3" key="1">
    <citation type="submission" date="2023-03" db="EMBL/GenBank/DDBJ databases">
        <title>Massive genome expansion in bonnet fungi (Mycena s.s.) driven by repeated elements and novel gene families across ecological guilds.</title>
        <authorList>
            <consortium name="Lawrence Berkeley National Laboratory"/>
            <person name="Harder C.B."/>
            <person name="Miyauchi S."/>
            <person name="Viragh M."/>
            <person name="Kuo A."/>
            <person name="Thoen E."/>
            <person name="Andreopoulos B."/>
            <person name="Lu D."/>
            <person name="Skrede I."/>
            <person name="Drula E."/>
            <person name="Henrissat B."/>
            <person name="Morin E."/>
            <person name="Kohler A."/>
            <person name="Barry K."/>
            <person name="LaButti K."/>
            <person name="Morin E."/>
            <person name="Salamov A."/>
            <person name="Lipzen A."/>
            <person name="Mereny Z."/>
            <person name="Hegedus B."/>
            <person name="Baldrian P."/>
            <person name="Stursova M."/>
            <person name="Weitz H."/>
            <person name="Taylor A."/>
            <person name="Grigoriev I.V."/>
            <person name="Nagy L.G."/>
            <person name="Martin F."/>
            <person name="Kauserud H."/>
        </authorList>
    </citation>
    <scope>NUCLEOTIDE SEQUENCE</scope>
    <source>
        <strain evidence="3">CBHHK182m</strain>
    </source>
</reference>
<accession>A0AAD7JL97</accession>
<name>A0AAD7JL97_9AGAR</name>
<keyword evidence="4" id="KW-1185">Reference proteome</keyword>
<dbReference type="Proteomes" id="UP001215598">
    <property type="component" value="Unassembled WGS sequence"/>
</dbReference>
<sequence length="163" mass="18880">MYNLLHQKVSRMYVSLTHKKGVSSRMLIECTECQLPYYTYEDLEEHCEVTHPKLYRLQNRLDVRIAKRILNRHQKTYRCPCCYMPFPHPELRDSHIELSECDPEDDSDCEREPGLYGTLRRSSVDSIVNKVAKLTTRVRGRRGSSSSTCTSSTSGSRRSSLSS</sequence>
<protein>
    <recommendedName>
        <fullName evidence="2">C2H2-type domain-containing protein</fullName>
    </recommendedName>
</protein>
<dbReference type="PROSITE" id="PS00028">
    <property type="entry name" value="ZINC_FINGER_C2H2_1"/>
    <property type="match status" value="1"/>
</dbReference>
<dbReference type="EMBL" id="JARKIB010000022">
    <property type="protein sequence ID" value="KAJ7767268.1"/>
    <property type="molecule type" value="Genomic_DNA"/>
</dbReference>
<feature type="region of interest" description="Disordered" evidence="1">
    <location>
        <begin position="135"/>
        <end position="163"/>
    </location>
</feature>
<organism evidence="3 4">
    <name type="scientific">Mycena metata</name>
    <dbReference type="NCBI Taxonomy" id="1033252"/>
    <lineage>
        <taxon>Eukaryota</taxon>
        <taxon>Fungi</taxon>
        <taxon>Dikarya</taxon>
        <taxon>Basidiomycota</taxon>
        <taxon>Agaricomycotina</taxon>
        <taxon>Agaricomycetes</taxon>
        <taxon>Agaricomycetidae</taxon>
        <taxon>Agaricales</taxon>
        <taxon>Marasmiineae</taxon>
        <taxon>Mycenaceae</taxon>
        <taxon>Mycena</taxon>
    </lineage>
</organism>
<evidence type="ECO:0000256" key="1">
    <source>
        <dbReference type="SAM" id="MobiDB-lite"/>
    </source>
</evidence>